<protein>
    <recommendedName>
        <fullName evidence="6">Tetratricopeptide repeat protein</fullName>
    </recommendedName>
</protein>
<name>A0A9W7B1N2_9STRA</name>
<dbReference type="SMART" id="SM00028">
    <property type="entry name" value="TPR"/>
    <property type="match status" value="2"/>
</dbReference>
<evidence type="ECO:0000256" key="1">
    <source>
        <dbReference type="ARBA" id="ARBA00022737"/>
    </source>
</evidence>
<feature type="repeat" description="TPR" evidence="3">
    <location>
        <begin position="220"/>
        <end position="253"/>
    </location>
</feature>
<dbReference type="Pfam" id="PF13424">
    <property type="entry name" value="TPR_12"/>
    <property type="match status" value="1"/>
</dbReference>
<dbReference type="Gene3D" id="1.25.40.10">
    <property type="entry name" value="Tetratricopeptide repeat domain"/>
    <property type="match status" value="1"/>
</dbReference>
<dbReference type="OrthoDB" id="77131at2759"/>
<keyword evidence="5" id="KW-1185">Reference proteome</keyword>
<comment type="caution">
    <text evidence="4">The sequence shown here is derived from an EMBL/GenBank/DDBJ whole genome shotgun (WGS) entry which is preliminary data.</text>
</comment>
<keyword evidence="2 3" id="KW-0802">TPR repeat</keyword>
<gene>
    <name evidence="4" type="ORF">TrLO_g8635</name>
</gene>
<reference evidence="5" key="1">
    <citation type="journal article" date="2023" name="Commun. Biol.">
        <title>Genome analysis of Parmales, the sister group of diatoms, reveals the evolutionary specialization of diatoms from phago-mixotrophs to photoautotrophs.</title>
        <authorList>
            <person name="Ban H."/>
            <person name="Sato S."/>
            <person name="Yoshikawa S."/>
            <person name="Yamada K."/>
            <person name="Nakamura Y."/>
            <person name="Ichinomiya M."/>
            <person name="Sato N."/>
            <person name="Blanc-Mathieu R."/>
            <person name="Endo H."/>
            <person name="Kuwata A."/>
            <person name="Ogata H."/>
        </authorList>
    </citation>
    <scope>NUCLEOTIDE SEQUENCE [LARGE SCALE GENOMIC DNA]</scope>
    <source>
        <strain evidence="5">NIES 3700</strain>
    </source>
</reference>
<dbReference type="InterPro" id="IPR011990">
    <property type="entry name" value="TPR-like_helical_dom_sf"/>
</dbReference>
<proteinExistence type="predicted"/>
<dbReference type="AlphaFoldDB" id="A0A9W7B1N2"/>
<dbReference type="InterPro" id="IPR019734">
    <property type="entry name" value="TPR_rpt"/>
</dbReference>
<evidence type="ECO:0000256" key="3">
    <source>
        <dbReference type="PROSITE-ProRule" id="PRU00339"/>
    </source>
</evidence>
<sequence length="305" mass="34993">MRPYGYSAVCKDCTCELMTRSQPCPICRKPISSFEVRVYSGSLGERGLWLTPARNIRELARNDGFNEYFQKQFNGNEATYLRWKEVFDMLEIEGGKGIYYTVRESLEQQVLRITRGLGRLSCLGKTCGFVGDFDDAMRYHKRGKEGYEEQPGRDKIEKCRDLLKRMERALGEENVVTLETLNSLGGELYMNGEYEEAIEVYERYLAGRTKVVGEDHKDALATLNNLGAVYNSTKNCEKALEYYERALKGNERLLGKNNPSTLVTVGNIAIVYNYGLDEYEKAKELYERALEGYEAQFGKDHKHTK</sequence>
<organism evidence="4 5">
    <name type="scientific">Triparma laevis f. longispina</name>
    <dbReference type="NCBI Taxonomy" id="1714387"/>
    <lineage>
        <taxon>Eukaryota</taxon>
        <taxon>Sar</taxon>
        <taxon>Stramenopiles</taxon>
        <taxon>Ochrophyta</taxon>
        <taxon>Bolidophyceae</taxon>
        <taxon>Parmales</taxon>
        <taxon>Triparmaceae</taxon>
        <taxon>Triparma</taxon>
    </lineage>
</organism>
<evidence type="ECO:0000313" key="5">
    <source>
        <dbReference type="Proteomes" id="UP001165122"/>
    </source>
</evidence>
<dbReference type="Proteomes" id="UP001165122">
    <property type="component" value="Unassembled WGS sequence"/>
</dbReference>
<dbReference type="SUPFAM" id="SSF48452">
    <property type="entry name" value="TPR-like"/>
    <property type="match status" value="1"/>
</dbReference>
<evidence type="ECO:0000313" key="4">
    <source>
        <dbReference type="EMBL" id="GMH78923.1"/>
    </source>
</evidence>
<accession>A0A9W7B1N2</accession>
<evidence type="ECO:0000256" key="2">
    <source>
        <dbReference type="ARBA" id="ARBA00022803"/>
    </source>
</evidence>
<evidence type="ECO:0008006" key="6">
    <source>
        <dbReference type="Google" id="ProtNLM"/>
    </source>
</evidence>
<dbReference type="PANTHER" id="PTHR45641">
    <property type="entry name" value="TETRATRICOPEPTIDE REPEAT PROTEIN (AFU_ORTHOLOGUE AFUA_6G03870)"/>
    <property type="match status" value="1"/>
</dbReference>
<keyword evidence="1" id="KW-0677">Repeat</keyword>
<dbReference type="PANTHER" id="PTHR45641:SF19">
    <property type="entry name" value="NEPHROCYSTIN-3"/>
    <property type="match status" value="1"/>
</dbReference>
<dbReference type="PROSITE" id="PS50005">
    <property type="entry name" value="TPR"/>
    <property type="match status" value="1"/>
</dbReference>
<dbReference type="EMBL" id="BRXW01000910">
    <property type="protein sequence ID" value="GMH78923.1"/>
    <property type="molecule type" value="Genomic_DNA"/>
</dbReference>
<dbReference type="Pfam" id="PF13374">
    <property type="entry name" value="TPR_10"/>
    <property type="match status" value="1"/>
</dbReference>